<proteinExistence type="predicted"/>
<name>A0A3Q7HH67_SOLLC</name>
<accession>A0A3Q7HH67</accession>
<dbReference type="AlphaFoldDB" id="A0A3Q7HH67"/>
<protein>
    <submittedName>
        <fullName evidence="1">Uncharacterized protein</fullName>
    </submittedName>
</protein>
<sequence length="63" mass="7092">MVGDPMLGQCCCSRYKGKVNSVLGIHTGTRQETAIYIEIEGQIISNSYQYCSLDPEFDVRNKM</sequence>
<dbReference type="Gramene" id="Solyc05g054915.1.1">
    <property type="protein sequence ID" value="Solyc05g054915.1.1"/>
    <property type="gene ID" value="Solyc05g054915.1"/>
</dbReference>
<keyword evidence="2" id="KW-1185">Reference proteome</keyword>
<dbReference type="EnsemblPlants" id="Solyc05g054915.1.1">
    <property type="protein sequence ID" value="Solyc05g054915.1.1"/>
    <property type="gene ID" value="Solyc05g054915.1"/>
</dbReference>
<dbReference type="Proteomes" id="UP000004994">
    <property type="component" value="Chromosome 5"/>
</dbReference>
<evidence type="ECO:0000313" key="2">
    <source>
        <dbReference type="Proteomes" id="UP000004994"/>
    </source>
</evidence>
<reference evidence="1" key="1">
    <citation type="journal article" date="2012" name="Nature">
        <title>The tomato genome sequence provides insights into fleshy fruit evolution.</title>
        <authorList>
            <consortium name="Tomato Genome Consortium"/>
        </authorList>
    </citation>
    <scope>NUCLEOTIDE SEQUENCE [LARGE SCALE GENOMIC DNA]</scope>
    <source>
        <strain evidence="1">cv. Heinz 1706</strain>
    </source>
</reference>
<dbReference type="InParanoid" id="A0A3Q7HH67"/>
<reference evidence="1" key="2">
    <citation type="submission" date="2019-01" db="UniProtKB">
        <authorList>
            <consortium name="EnsemblPlants"/>
        </authorList>
    </citation>
    <scope>IDENTIFICATION</scope>
    <source>
        <strain evidence="1">cv. Heinz 1706</strain>
    </source>
</reference>
<organism evidence="1">
    <name type="scientific">Solanum lycopersicum</name>
    <name type="common">Tomato</name>
    <name type="synonym">Lycopersicon esculentum</name>
    <dbReference type="NCBI Taxonomy" id="4081"/>
    <lineage>
        <taxon>Eukaryota</taxon>
        <taxon>Viridiplantae</taxon>
        <taxon>Streptophyta</taxon>
        <taxon>Embryophyta</taxon>
        <taxon>Tracheophyta</taxon>
        <taxon>Spermatophyta</taxon>
        <taxon>Magnoliopsida</taxon>
        <taxon>eudicotyledons</taxon>
        <taxon>Gunneridae</taxon>
        <taxon>Pentapetalae</taxon>
        <taxon>asterids</taxon>
        <taxon>lamiids</taxon>
        <taxon>Solanales</taxon>
        <taxon>Solanaceae</taxon>
        <taxon>Solanoideae</taxon>
        <taxon>Solaneae</taxon>
        <taxon>Solanum</taxon>
        <taxon>Solanum subgen. Lycopersicon</taxon>
    </lineage>
</organism>
<evidence type="ECO:0000313" key="1">
    <source>
        <dbReference type="EnsemblPlants" id="Solyc05g054915.1.1"/>
    </source>
</evidence>